<dbReference type="EMBL" id="JBBWWR010000014">
    <property type="protein sequence ID" value="KAK8953458.1"/>
    <property type="molecule type" value="Genomic_DNA"/>
</dbReference>
<evidence type="ECO:0000256" key="5">
    <source>
        <dbReference type="ARBA" id="ARBA00023163"/>
    </source>
</evidence>
<evidence type="ECO:0000256" key="2">
    <source>
        <dbReference type="ARBA" id="ARBA00006898"/>
    </source>
</evidence>
<keyword evidence="10" id="KW-1185">Reference proteome</keyword>
<accession>A0ABR2LX94</accession>
<dbReference type="InterPro" id="IPR010997">
    <property type="entry name" value="HRDC-like_sf"/>
</dbReference>
<dbReference type="Proteomes" id="UP001412067">
    <property type="component" value="Unassembled WGS sequence"/>
</dbReference>
<sequence>MKILKADAGMLTDFEVLDMLRSRGAKSDPMGCLGAVTSSECKVYDYLIKGAACNQTRESIEDFKKRCAEFKKVNEKHKFTRAEILNIINLRPSGHAQLYSIIPDLEKRFNISNGDGSEDGCLLVLEEFLNIIHEALPPPPEKIEDEEEEAADEEEADDAQAMVEN</sequence>
<dbReference type="PANTHER" id="PTHR15561:SF0">
    <property type="entry name" value="DNA-DIRECTED RNA POLYMERASE III SUBUNIT RPC9"/>
    <property type="match status" value="1"/>
</dbReference>
<evidence type="ECO:0000256" key="7">
    <source>
        <dbReference type="SAM" id="MobiDB-lite"/>
    </source>
</evidence>
<dbReference type="SUPFAM" id="SSF47819">
    <property type="entry name" value="HRDC-like"/>
    <property type="match status" value="1"/>
</dbReference>
<dbReference type="PANTHER" id="PTHR15561">
    <property type="entry name" value="CALCITONIN GENE-RELATED PEPTIDE-RECEPTOR COMPONENT PROTEIN"/>
    <property type="match status" value="1"/>
</dbReference>
<dbReference type="InterPro" id="IPR038324">
    <property type="entry name" value="Rpb4/RPC9_sf"/>
</dbReference>
<comment type="similarity">
    <text evidence="2">Belongs to the eukaryotic RPC9 RNA polymerase subunit family.</text>
</comment>
<comment type="subcellular location">
    <subcellularLocation>
        <location evidence="1">Nucleus</location>
    </subcellularLocation>
</comment>
<feature type="region of interest" description="Disordered" evidence="7">
    <location>
        <begin position="136"/>
        <end position="165"/>
    </location>
</feature>
<keyword evidence="4" id="KW-0240">DNA-directed RNA polymerase</keyword>
<dbReference type="InterPro" id="IPR005574">
    <property type="entry name" value="Rpb4/RPC9"/>
</dbReference>
<gene>
    <name evidence="9" type="ORF">KSP40_PGU010691</name>
</gene>
<reference evidence="9 10" key="1">
    <citation type="journal article" date="2022" name="Nat. Plants">
        <title>Genomes of leafy and leafless Platanthera orchids illuminate the evolution of mycoheterotrophy.</title>
        <authorList>
            <person name="Li M.H."/>
            <person name="Liu K.W."/>
            <person name="Li Z."/>
            <person name="Lu H.C."/>
            <person name="Ye Q.L."/>
            <person name="Zhang D."/>
            <person name="Wang J.Y."/>
            <person name="Li Y.F."/>
            <person name="Zhong Z.M."/>
            <person name="Liu X."/>
            <person name="Yu X."/>
            <person name="Liu D.K."/>
            <person name="Tu X.D."/>
            <person name="Liu B."/>
            <person name="Hao Y."/>
            <person name="Liao X.Y."/>
            <person name="Jiang Y.T."/>
            <person name="Sun W.H."/>
            <person name="Chen J."/>
            <person name="Chen Y.Q."/>
            <person name="Ai Y."/>
            <person name="Zhai J.W."/>
            <person name="Wu S.S."/>
            <person name="Zhou Z."/>
            <person name="Hsiao Y.Y."/>
            <person name="Wu W.L."/>
            <person name="Chen Y.Y."/>
            <person name="Lin Y.F."/>
            <person name="Hsu J.L."/>
            <person name="Li C.Y."/>
            <person name="Wang Z.W."/>
            <person name="Zhao X."/>
            <person name="Zhong W.Y."/>
            <person name="Ma X.K."/>
            <person name="Ma L."/>
            <person name="Huang J."/>
            <person name="Chen G.Z."/>
            <person name="Huang M.Z."/>
            <person name="Huang L."/>
            <person name="Peng D.H."/>
            <person name="Luo Y.B."/>
            <person name="Zou S.Q."/>
            <person name="Chen S.P."/>
            <person name="Lan S."/>
            <person name="Tsai W.C."/>
            <person name="Van de Peer Y."/>
            <person name="Liu Z.J."/>
        </authorList>
    </citation>
    <scope>NUCLEOTIDE SEQUENCE [LARGE SCALE GENOMIC DNA]</scope>
    <source>
        <strain evidence="9">Lor288</strain>
    </source>
</reference>
<keyword evidence="6" id="KW-0539">Nucleus</keyword>
<evidence type="ECO:0000256" key="1">
    <source>
        <dbReference type="ARBA" id="ARBA00004123"/>
    </source>
</evidence>
<evidence type="ECO:0000256" key="4">
    <source>
        <dbReference type="ARBA" id="ARBA00022478"/>
    </source>
</evidence>
<feature type="domain" description="RNA polymerase Rpb4/RPC9 core" evidence="8">
    <location>
        <begin position="1"/>
        <end position="139"/>
    </location>
</feature>
<protein>
    <recommendedName>
        <fullName evidence="3">DNA-directed RNA polymerase III subunit RPC9</fullName>
    </recommendedName>
</protein>
<name>A0ABR2LX94_9ASPA</name>
<evidence type="ECO:0000259" key="8">
    <source>
        <dbReference type="SMART" id="SM00657"/>
    </source>
</evidence>
<dbReference type="Gene3D" id="1.20.1250.40">
    <property type="match status" value="1"/>
</dbReference>
<evidence type="ECO:0000256" key="6">
    <source>
        <dbReference type="ARBA" id="ARBA00023242"/>
    </source>
</evidence>
<dbReference type="SMART" id="SM00657">
    <property type="entry name" value="RPOL4c"/>
    <property type="match status" value="1"/>
</dbReference>
<dbReference type="InterPro" id="IPR006590">
    <property type="entry name" value="RNA_pol_Rpb4/RPC9_core"/>
</dbReference>
<dbReference type="InterPro" id="IPR038846">
    <property type="entry name" value="RPC9"/>
</dbReference>
<proteinExistence type="inferred from homology"/>
<evidence type="ECO:0000256" key="3">
    <source>
        <dbReference type="ARBA" id="ARBA00016672"/>
    </source>
</evidence>
<evidence type="ECO:0000313" key="9">
    <source>
        <dbReference type="EMBL" id="KAK8953458.1"/>
    </source>
</evidence>
<organism evidence="9 10">
    <name type="scientific">Platanthera guangdongensis</name>
    <dbReference type="NCBI Taxonomy" id="2320717"/>
    <lineage>
        <taxon>Eukaryota</taxon>
        <taxon>Viridiplantae</taxon>
        <taxon>Streptophyta</taxon>
        <taxon>Embryophyta</taxon>
        <taxon>Tracheophyta</taxon>
        <taxon>Spermatophyta</taxon>
        <taxon>Magnoliopsida</taxon>
        <taxon>Liliopsida</taxon>
        <taxon>Asparagales</taxon>
        <taxon>Orchidaceae</taxon>
        <taxon>Orchidoideae</taxon>
        <taxon>Orchideae</taxon>
        <taxon>Orchidinae</taxon>
        <taxon>Platanthera</taxon>
    </lineage>
</organism>
<keyword evidence="5" id="KW-0804">Transcription</keyword>
<dbReference type="Pfam" id="PF03874">
    <property type="entry name" value="RNA_pol_Rpb4"/>
    <property type="match status" value="1"/>
</dbReference>
<feature type="compositionally biased region" description="Acidic residues" evidence="7">
    <location>
        <begin position="143"/>
        <end position="158"/>
    </location>
</feature>
<evidence type="ECO:0000313" key="10">
    <source>
        <dbReference type="Proteomes" id="UP001412067"/>
    </source>
</evidence>
<comment type="caution">
    <text evidence="9">The sequence shown here is derived from an EMBL/GenBank/DDBJ whole genome shotgun (WGS) entry which is preliminary data.</text>
</comment>